<dbReference type="Proteomes" id="UP001163324">
    <property type="component" value="Chromosome 7"/>
</dbReference>
<organism evidence="1 2">
    <name type="scientific">Trichothecium roseum</name>
    <dbReference type="NCBI Taxonomy" id="47278"/>
    <lineage>
        <taxon>Eukaryota</taxon>
        <taxon>Fungi</taxon>
        <taxon>Dikarya</taxon>
        <taxon>Ascomycota</taxon>
        <taxon>Pezizomycotina</taxon>
        <taxon>Sordariomycetes</taxon>
        <taxon>Hypocreomycetidae</taxon>
        <taxon>Hypocreales</taxon>
        <taxon>Hypocreales incertae sedis</taxon>
        <taxon>Trichothecium</taxon>
    </lineage>
</organism>
<proteinExistence type="predicted"/>
<accession>A0ACC0UV82</accession>
<name>A0ACC0UV82_9HYPO</name>
<protein>
    <submittedName>
        <fullName evidence="1">Uncharacterized protein</fullName>
    </submittedName>
</protein>
<dbReference type="EMBL" id="CM047946">
    <property type="protein sequence ID" value="KAI9897429.1"/>
    <property type="molecule type" value="Genomic_DNA"/>
</dbReference>
<evidence type="ECO:0000313" key="2">
    <source>
        <dbReference type="Proteomes" id="UP001163324"/>
    </source>
</evidence>
<evidence type="ECO:0000313" key="1">
    <source>
        <dbReference type="EMBL" id="KAI9897429.1"/>
    </source>
</evidence>
<keyword evidence="2" id="KW-1185">Reference proteome</keyword>
<reference evidence="1" key="1">
    <citation type="submission" date="2022-10" db="EMBL/GenBank/DDBJ databases">
        <title>Complete Genome of Trichothecium roseum strain YXFP-22015, a Plant Pathogen Isolated from Citrus.</title>
        <authorList>
            <person name="Wang Y."/>
            <person name="Zhu L."/>
        </authorList>
    </citation>
    <scope>NUCLEOTIDE SEQUENCE</scope>
    <source>
        <strain evidence="1">YXFP-22015</strain>
    </source>
</reference>
<comment type="caution">
    <text evidence="1">The sequence shown here is derived from an EMBL/GenBank/DDBJ whole genome shotgun (WGS) entry which is preliminary data.</text>
</comment>
<sequence length="659" mass="72855">MLVQQLLALTLSLLTTSSDAQTITLNGKLVAATESNVLPAREYVPSSSRQASFETMQLTESILTNLTDLQLSNISVFYFADDSDTEKRSADPANQCKAFPGDIFYPGQAVWKILDILSGGALIKTVPLGSACYEGQHYDAAKCDFLVANWNDSDTHIPDPSSVMSPLFQGATCEPQDAVYGNNCTLGGFPEYSLNVSSVAQIQLAINFARNLNLRLVVRNTGHDFLGKNTGEGALSVWTHHLRNIEVIHNYVSAGGRYRGPAFKLGAGVMVYELYEAAEREGYTAVAGECRTVGVTGGYLAGGGHSPVTSVHGLGSDQVLSVDIVTPDGRFITADETQNQDLFWAIRGGGPATWGIVVSMTVKVHEKTVFSGMTWDTTTPDMNVTDEVFWKAIEAYWSRYPEFSDAKSYGYCRMSALPTGGYAWRAKPIMVPGMELTDFKKLYKPLLDEWEALGVDPKIEFFEYESLYGAWSNHFPVERVGSPYARTGSRLLPRKNWEDPVLMSKTIKTVRKLVEEEGAFLVHYNIDANEPEDTADSAANPAWRDVLMFAIIGLTWDDNTPEPEVASIHDRLTNDLMQRLKDISPGAGGYLNEGDVMDPEFSQTFYGKHYDRLMEIKQKIDPKSVFWAPTAVGSEGWYITGQEDYVTKQTGRLCRTDNN</sequence>
<gene>
    <name evidence="1" type="ORF">N3K66_007285</name>
</gene>